<evidence type="ECO:0000259" key="7">
    <source>
        <dbReference type="PROSITE" id="PS51225"/>
    </source>
</evidence>
<organism evidence="8 9">
    <name type="scientific">Stegodyphus mimosarum</name>
    <name type="common">African social velvet spider</name>
    <dbReference type="NCBI Taxonomy" id="407821"/>
    <lineage>
        <taxon>Eukaryota</taxon>
        <taxon>Metazoa</taxon>
        <taxon>Ecdysozoa</taxon>
        <taxon>Arthropoda</taxon>
        <taxon>Chelicerata</taxon>
        <taxon>Arachnida</taxon>
        <taxon>Araneae</taxon>
        <taxon>Araneomorphae</taxon>
        <taxon>Entelegynae</taxon>
        <taxon>Eresoidea</taxon>
        <taxon>Eresidae</taxon>
        <taxon>Stegodyphus</taxon>
    </lineage>
</organism>
<accession>A0A087UTD2</accession>
<proteinExistence type="predicted"/>
<keyword evidence="9" id="KW-1185">Reference proteome</keyword>
<sequence length="202" mass="22031">MLVIIWAIYSPCDTKGINRMQNALNVTTSGCCSFFRSKLPAIPLYFNLSFLQSVPGILKIAHTVLGLICLSVIAHYSQLFHPLTGSALGLLCSKSAAYFLLVSYACFVTSLVLLVSSVLSYCTASFLPKTAFEFAYHLVACITYLSSSLILLLSLVIKDKGNASYREPAFEAKVSVSVLGLINSILYGVSTYFSYQSQKQMA</sequence>
<feature type="transmembrane region" description="Helical" evidence="6">
    <location>
        <begin position="177"/>
        <end position="195"/>
    </location>
</feature>
<dbReference type="GO" id="GO:0016020">
    <property type="term" value="C:membrane"/>
    <property type="evidence" value="ECO:0007669"/>
    <property type="project" value="UniProtKB-SubCell"/>
</dbReference>
<feature type="transmembrane region" description="Helical" evidence="6">
    <location>
        <begin position="134"/>
        <end position="157"/>
    </location>
</feature>
<dbReference type="Proteomes" id="UP000054359">
    <property type="component" value="Unassembled WGS sequence"/>
</dbReference>
<gene>
    <name evidence="8" type="ORF">X975_23698</name>
</gene>
<dbReference type="PANTHER" id="PTHR22776">
    <property type="entry name" value="MARVEL-CONTAINING POTENTIAL LIPID RAFT-ASSOCIATED PROTEIN"/>
    <property type="match status" value="1"/>
</dbReference>
<dbReference type="EMBL" id="KK121506">
    <property type="protein sequence ID" value="KFM80621.1"/>
    <property type="molecule type" value="Genomic_DNA"/>
</dbReference>
<feature type="domain" description="MARVEL" evidence="7">
    <location>
        <begin position="50"/>
        <end position="199"/>
    </location>
</feature>
<evidence type="ECO:0000313" key="9">
    <source>
        <dbReference type="Proteomes" id="UP000054359"/>
    </source>
</evidence>
<feature type="non-terminal residue" evidence="8">
    <location>
        <position position="202"/>
    </location>
</feature>
<comment type="subcellular location">
    <subcellularLocation>
        <location evidence="1">Membrane</location>
        <topology evidence="1">Multi-pass membrane protein</topology>
    </subcellularLocation>
</comment>
<evidence type="ECO:0000256" key="6">
    <source>
        <dbReference type="SAM" id="Phobius"/>
    </source>
</evidence>
<dbReference type="InterPro" id="IPR008253">
    <property type="entry name" value="Marvel"/>
</dbReference>
<evidence type="ECO:0000256" key="3">
    <source>
        <dbReference type="ARBA" id="ARBA00022989"/>
    </source>
</evidence>
<dbReference type="OMA" id="CSKSAAY"/>
<feature type="transmembrane region" description="Helical" evidence="6">
    <location>
        <begin position="56"/>
        <end position="76"/>
    </location>
</feature>
<keyword evidence="3 6" id="KW-1133">Transmembrane helix</keyword>
<reference evidence="8 9" key="1">
    <citation type="submission" date="2013-11" db="EMBL/GenBank/DDBJ databases">
        <title>Genome sequencing of Stegodyphus mimosarum.</title>
        <authorList>
            <person name="Bechsgaard J."/>
        </authorList>
    </citation>
    <scope>NUCLEOTIDE SEQUENCE [LARGE SCALE GENOMIC DNA]</scope>
</reference>
<protein>
    <recommendedName>
        <fullName evidence="7">MARVEL domain-containing protein</fullName>
    </recommendedName>
</protein>
<evidence type="ECO:0000256" key="1">
    <source>
        <dbReference type="ARBA" id="ARBA00004141"/>
    </source>
</evidence>
<name>A0A087UTD2_STEMI</name>
<evidence type="ECO:0000313" key="8">
    <source>
        <dbReference type="EMBL" id="KFM80621.1"/>
    </source>
</evidence>
<dbReference type="InterPro" id="IPR050578">
    <property type="entry name" value="MARVEL-CKLF_proteins"/>
</dbReference>
<dbReference type="PROSITE" id="PS51225">
    <property type="entry name" value="MARVEL"/>
    <property type="match status" value="1"/>
</dbReference>
<dbReference type="OrthoDB" id="6481667at2759"/>
<feature type="transmembrane region" description="Helical" evidence="6">
    <location>
        <begin position="96"/>
        <end position="122"/>
    </location>
</feature>
<keyword evidence="2 5" id="KW-0812">Transmembrane</keyword>
<dbReference type="AlphaFoldDB" id="A0A087UTD2"/>
<dbReference type="PANTHER" id="PTHR22776:SF15">
    <property type="entry name" value="CKLF-LIKE MARVEL TRANSMEMBRANE DOMAIN-CONTAINING PROTEIN 2"/>
    <property type="match status" value="1"/>
</dbReference>
<keyword evidence="4 5" id="KW-0472">Membrane</keyword>
<dbReference type="Pfam" id="PF01284">
    <property type="entry name" value="MARVEL"/>
    <property type="match status" value="1"/>
</dbReference>
<evidence type="ECO:0000256" key="2">
    <source>
        <dbReference type="ARBA" id="ARBA00022692"/>
    </source>
</evidence>
<evidence type="ECO:0000256" key="5">
    <source>
        <dbReference type="PROSITE-ProRule" id="PRU00581"/>
    </source>
</evidence>
<evidence type="ECO:0000256" key="4">
    <source>
        <dbReference type="ARBA" id="ARBA00023136"/>
    </source>
</evidence>